<dbReference type="GO" id="GO:0006109">
    <property type="term" value="P:regulation of carbohydrate metabolic process"/>
    <property type="evidence" value="ECO:0007669"/>
    <property type="project" value="UniProtKB-UniRule"/>
</dbReference>
<evidence type="ECO:0000256" key="1">
    <source>
        <dbReference type="ARBA" id="ARBA00022490"/>
    </source>
</evidence>
<dbReference type="AlphaFoldDB" id="A0A5E7JE48"/>
<evidence type="ECO:0000313" key="7">
    <source>
        <dbReference type="Proteomes" id="UP000349468"/>
    </source>
</evidence>
<protein>
    <recommendedName>
        <fullName evidence="5">Translational regulator CsrA</fullName>
    </recommendedName>
    <alternativeName>
        <fullName evidence="5">Carbon storage regulator</fullName>
    </alternativeName>
</protein>
<evidence type="ECO:0000256" key="3">
    <source>
        <dbReference type="ARBA" id="ARBA00022884"/>
    </source>
</evidence>
<comment type="subcellular location">
    <subcellularLocation>
        <location evidence="5">Cytoplasm</location>
    </subcellularLocation>
</comment>
<dbReference type="InterPro" id="IPR003751">
    <property type="entry name" value="CsrA"/>
</dbReference>
<dbReference type="GO" id="GO:0005829">
    <property type="term" value="C:cytosol"/>
    <property type="evidence" value="ECO:0007669"/>
    <property type="project" value="TreeGrafter"/>
</dbReference>
<dbReference type="HAMAP" id="MF_00167">
    <property type="entry name" value="CsrA"/>
    <property type="match status" value="1"/>
</dbReference>
<keyword evidence="1 5" id="KW-0963">Cytoplasm</keyword>
<evidence type="ECO:0000313" key="6">
    <source>
        <dbReference type="EMBL" id="VVO85517.1"/>
    </source>
</evidence>
<dbReference type="GO" id="GO:0048027">
    <property type="term" value="F:mRNA 5'-UTR binding"/>
    <property type="evidence" value="ECO:0007669"/>
    <property type="project" value="UniProtKB-UniRule"/>
</dbReference>
<dbReference type="GO" id="GO:0006402">
    <property type="term" value="P:mRNA catabolic process"/>
    <property type="evidence" value="ECO:0007669"/>
    <property type="project" value="InterPro"/>
</dbReference>
<dbReference type="Gene3D" id="2.60.40.4380">
    <property type="entry name" value="Translational regulator CsrA"/>
    <property type="match status" value="1"/>
</dbReference>
<evidence type="ECO:0000256" key="5">
    <source>
        <dbReference type="HAMAP-Rule" id="MF_00167"/>
    </source>
</evidence>
<accession>A0A5E7JE48</accession>
<comment type="function">
    <text evidence="5">A key translational regulator that binds mRNA to regulate translation initiation and/or mRNA stability. Mediates global changes in gene expression, shifting from rapid growth to stress survival by linking envelope stress, the stringent response and the catabolite repression systems. Usually binds in the 5'-UTR; binding at or near the Shine-Dalgarno sequence prevents ribosome-binding, repressing translation, binding elsewhere in the 5'-UTR can activate translation and/or stabilize the mRNA. Its function is antagonized by small RNA(s).</text>
</comment>
<comment type="similarity">
    <text evidence="5">Belongs to the CsrA/RsmA family.</text>
</comment>
<dbReference type="GO" id="GO:0045948">
    <property type="term" value="P:positive regulation of translational initiation"/>
    <property type="evidence" value="ECO:0007669"/>
    <property type="project" value="UniProtKB-UniRule"/>
</dbReference>
<keyword evidence="5" id="KW-0678">Repressor</keyword>
<name>A0A5E7JE48_PSEFL</name>
<dbReference type="RefSeq" id="WP_154912222.1">
    <property type="nucleotide sequence ID" value="NZ_CABVIK010000005.1"/>
</dbReference>
<comment type="subunit">
    <text evidence="5">Homodimer; the beta-strands of each monomer intercalate to form a hydrophobic core, while the alpha-helices form wings that extend away from the core.</text>
</comment>
<keyword evidence="2 5" id="KW-0810">Translation regulation</keyword>
<dbReference type="PANTHER" id="PTHR34984:SF1">
    <property type="entry name" value="CARBON STORAGE REGULATOR"/>
    <property type="match status" value="1"/>
</dbReference>
<dbReference type="Pfam" id="PF02599">
    <property type="entry name" value="CsrA"/>
    <property type="match status" value="1"/>
</dbReference>
<evidence type="ECO:0000256" key="2">
    <source>
        <dbReference type="ARBA" id="ARBA00022845"/>
    </source>
</evidence>
<organism evidence="6 7">
    <name type="scientific">Pseudomonas fluorescens</name>
    <dbReference type="NCBI Taxonomy" id="294"/>
    <lineage>
        <taxon>Bacteria</taxon>
        <taxon>Pseudomonadati</taxon>
        <taxon>Pseudomonadota</taxon>
        <taxon>Gammaproteobacteria</taxon>
        <taxon>Pseudomonadales</taxon>
        <taxon>Pseudomonadaceae</taxon>
        <taxon>Pseudomonas</taxon>
    </lineage>
</organism>
<proteinExistence type="inferred from homology"/>
<sequence length="60" mass="7039">MLVINLKHGETIRLNNDISINIKEVRDQRVRIGIDAPKSMEVHREEIYQCIQNKAPEQIK</sequence>
<reference evidence="6 7" key="1">
    <citation type="submission" date="2019-09" db="EMBL/GenBank/DDBJ databases">
        <authorList>
            <person name="Chandra G."/>
            <person name="Truman W A."/>
        </authorList>
    </citation>
    <scope>NUCLEOTIDE SEQUENCE [LARGE SCALE GENOMIC DNA]</scope>
    <source>
        <strain evidence="6">PS870</strain>
    </source>
</reference>
<evidence type="ECO:0000256" key="4">
    <source>
        <dbReference type="ARBA" id="ARBA00023159"/>
    </source>
</evidence>
<dbReference type="SUPFAM" id="SSF117130">
    <property type="entry name" value="CsrA-like"/>
    <property type="match status" value="1"/>
</dbReference>
<dbReference type="GO" id="GO:0045947">
    <property type="term" value="P:negative regulation of translational initiation"/>
    <property type="evidence" value="ECO:0007669"/>
    <property type="project" value="UniProtKB-UniRule"/>
</dbReference>
<dbReference type="Proteomes" id="UP000349468">
    <property type="component" value="Unassembled WGS sequence"/>
</dbReference>
<dbReference type="PANTHER" id="PTHR34984">
    <property type="entry name" value="CARBON STORAGE REGULATOR"/>
    <property type="match status" value="1"/>
</dbReference>
<gene>
    <name evidence="6" type="primary">csrA1_1</name>
    <name evidence="5" type="synonym">csrA</name>
    <name evidence="6" type="ORF">PS870_02033</name>
</gene>
<keyword evidence="3 5" id="KW-0694">RNA-binding</keyword>
<dbReference type="InterPro" id="IPR036107">
    <property type="entry name" value="CsrA_sf"/>
</dbReference>
<dbReference type="EMBL" id="CABVIK010000005">
    <property type="protein sequence ID" value="VVO85517.1"/>
    <property type="molecule type" value="Genomic_DNA"/>
</dbReference>
<keyword evidence="4 5" id="KW-0010">Activator</keyword>